<dbReference type="Pfam" id="PF03437">
    <property type="entry name" value="BtpA"/>
    <property type="match status" value="1"/>
</dbReference>
<reference evidence="2" key="1">
    <citation type="submission" date="2022-08" db="UniProtKB">
        <authorList>
            <consortium name="EnsemblMetazoa"/>
        </authorList>
    </citation>
    <scope>IDENTIFICATION</scope>
    <source>
        <strain evidence="2">Israel</strain>
    </source>
</reference>
<sequence length="278" mass="30626">MQRFLKVFSSSLKCPVIGMIHIPALPGTPRYSGNFEESIKIVRKEAEIYRNTSIDAVMIENMHDIPYVREQDLGPETTATMTRVALEVRQILQNIPLGVQILACGNQQALAVAKASGYQFIRAEGFVFSHVADEGIVDACAGNLLRYRRQINAEEVAILTDVKKKHSSHAITEDLNLLETAKAAEFFLSDGIIVTGTSTGDPVNTQDLQSLTGKLNIPVLIGSGATIDNIQEYFSKCQGIIVGSHFKKSGHWDGEMCPGKVDSFMKKIQELRNLAFNK</sequence>
<dbReference type="EnsemblMetazoa" id="PPAI005424-RA">
    <property type="protein sequence ID" value="PPAI005424-PA"/>
    <property type="gene ID" value="PPAI005424"/>
</dbReference>
<dbReference type="VEuPathDB" id="VectorBase:PPAI005424"/>
<evidence type="ECO:0000313" key="3">
    <source>
        <dbReference type="Proteomes" id="UP000092462"/>
    </source>
</evidence>
<dbReference type="AlphaFoldDB" id="A0A1B0DC85"/>
<dbReference type="PANTHER" id="PTHR21381:SF3">
    <property type="entry name" value="SGC REGION PROTEIN SGCQ-RELATED"/>
    <property type="match status" value="1"/>
</dbReference>
<dbReference type="VEuPathDB" id="VectorBase:PPAPM1_003397"/>
<comment type="similarity">
    <text evidence="1">Belongs to the BtpA family.</text>
</comment>
<dbReference type="InterPro" id="IPR011060">
    <property type="entry name" value="RibuloseP-bd_barrel"/>
</dbReference>
<evidence type="ECO:0008006" key="4">
    <source>
        <dbReference type="Google" id="ProtNLM"/>
    </source>
</evidence>
<dbReference type="NCBIfam" id="TIGR00259">
    <property type="entry name" value="thylakoid_BtpA"/>
    <property type="match status" value="1"/>
</dbReference>
<evidence type="ECO:0000313" key="2">
    <source>
        <dbReference type="EnsemblMetazoa" id="PPAI005424-PA"/>
    </source>
</evidence>
<dbReference type="EMBL" id="AJVK01030637">
    <property type="status" value="NOT_ANNOTATED_CDS"/>
    <property type="molecule type" value="Genomic_DNA"/>
</dbReference>
<accession>A0A1B0DC85</accession>
<keyword evidence="3" id="KW-1185">Reference proteome</keyword>
<evidence type="ECO:0000256" key="1">
    <source>
        <dbReference type="ARBA" id="ARBA00006007"/>
    </source>
</evidence>
<dbReference type="SUPFAM" id="SSF51366">
    <property type="entry name" value="Ribulose-phoshate binding barrel"/>
    <property type="match status" value="1"/>
</dbReference>
<dbReference type="InterPro" id="IPR005137">
    <property type="entry name" value="BtpA"/>
</dbReference>
<dbReference type="PANTHER" id="PTHR21381">
    <property type="entry name" value="ZGC:162297"/>
    <property type="match status" value="1"/>
</dbReference>
<name>A0A1B0DC85_PHLPP</name>
<organism evidence="2 3">
    <name type="scientific">Phlebotomus papatasi</name>
    <name type="common">Sandfly</name>
    <dbReference type="NCBI Taxonomy" id="29031"/>
    <lineage>
        <taxon>Eukaryota</taxon>
        <taxon>Metazoa</taxon>
        <taxon>Ecdysozoa</taxon>
        <taxon>Arthropoda</taxon>
        <taxon>Hexapoda</taxon>
        <taxon>Insecta</taxon>
        <taxon>Pterygota</taxon>
        <taxon>Neoptera</taxon>
        <taxon>Endopterygota</taxon>
        <taxon>Diptera</taxon>
        <taxon>Nematocera</taxon>
        <taxon>Psychodoidea</taxon>
        <taxon>Psychodidae</taxon>
        <taxon>Phlebotomus</taxon>
        <taxon>Phlebotomus</taxon>
    </lineage>
</organism>
<protein>
    <recommendedName>
        <fullName evidence="4">BtpA domain containing protein</fullName>
    </recommendedName>
</protein>
<proteinExistence type="inferred from homology"/>
<dbReference type="Proteomes" id="UP000092462">
    <property type="component" value="Unassembled WGS sequence"/>
</dbReference>
<dbReference type="PIRSF" id="PIRSF005956">
    <property type="entry name" value="BtpA"/>
    <property type="match status" value="1"/>
</dbReference>